<proteinExistence type="predicted"/>
<dbReference type="OrthoDB" id="515654at2759"/>
<evidence type="ECO:0000313" key="3">
    <source>
        <dbReference type="EMBL" id="KAF8396281.1"/>
    </source>
</evidence>
<dbReference type="AlphaFoldDB" id="A0A834Z0I1"/>
<gene>
    <name evidence="3" type="ORF">HHK36_017896</name>
</gene>
<protein>
    <recommendedName>
        <fullName evidence="2">UBA domain-containing protein</fullName>
    </recommendedName>
</protein>
<feature type="region of interest" description="Disordered" evidence="1">
    <location>
        <begin position="260"/>
        <end position="288"/>
    </location>
</feature>
<evidence type="ECO:0000259" key="2">
    <source>
        <dbReference type="PROSITE" id="PS50030"/>
    </source>
</evidence>
<dbReference type="PANTHER" id="PTHR35294:SF1">
    <property type="entry name" value="OS05G0409000 PROTEIN"/>
    <property type="match status" value="1"/>
</dbReference>
<keyword evidence="4" id="KW-1185">Reference proteome</keyword>
<dbReference type="Gene3D" id="1.10.8.10">
    <property type="entry name" value="DNA helicase RuvA subunit, C-terminal domain"/>
    <property type="match status" value="1"/>
</dbReference>
<accession>A0A834Z0I1</accession>
<comment type="caution">
    <text evidence="3">The sequence shown here is derived from an EMBL/GenBank/DDBJ whole genome shotgun (WGS) entry which is preliminary data.</text>
</comment>
<dbReference type="EMBL" id="JABCRI010000012">
    <property type="protein sequence ID" value="KAF8396281.1"/>
    <property type="molecule type" value="Genomic_DNA"/>
</dbReference>
<feature type="compositionally biased region" description="Basic and acidic residues" evidence="1">
    <location>
        <begin position="8"/>
        <end position="22"/>
    </location>
</feature>
<dbReference type="Proteomes" id="UP000655225">
    <property type="component" value="Unassembled WGS sequence"/>
</dbReference>
<organism evidence="3 4">
    <name type="scientific">Tetracentron sinense</name>
    <name type="common">Spur-leaf</name>
    <dbReference type="NCBI Taxonomy" id="13715"/>
    <lineage>
        <taxon>Eukaryota</taxon>
        <taxon>Viridiplantae</taxon>
        <taxon>Streptophyta</taxon>
        <taxon>Embryophyta</taxon>
        <taxon>Tracheophyta</taxon>
        <taxon>Spermatophyta</taxon>
        <taxon>Magnoliopsida</taxon>
        <taxon>Trochodendrales</taxon>
        <taxon>Trochodendraceae</taxon>
        <taxon>Tetracentron</taxon>
    </lineage>
</organism>
<feature type="region of interest" description="Disordered" evidence="1">
    <location>
        <begin position="1"/>
        <end position="152"/>
    </location>
</feature>
<feature type="compositionally biased region" description="Basic residues" evidence="1">
    <location>
        <begin position="135"/>
        <end position="144"/>
    </location>
</feature>
<feature type="compositionally biased region" description="Polar residues" evidence="1">
    <location>
        <begin position="23"/>
        <end position="64"/>
    </location>
</feature>
<reference evidence="3 4" key="1">
    <citation type="submission" date="2020-04" db="EMBL/GenBank/DDBJ databases">
        <title>Plant Genome Project.</title>
        <authorList>
            <person name="Zhang R.-G."/>
        </authorList>
    </citation>
    <scope>NUCLEOTIDE SEQUENCE [LARGE SCALE GENOMIC DNA]</scope>
    <source>
        <strain evidence="3">YNK0</strain>
        <tissue evidence="3">Leaf</tissue>
    </source>
</reference>
<dbReference type="SUPFAM" id="SSF46934">
    <property type="entry name" value="UBA-like"/>
    <property type="match status" value="1"/>
</dbReference>
<dbReference type="InterPro" id="IPR009060">
    <property type="entry name" value="UBA-like_sf"/>
</dbReference>
<feature type="compositionally biased region" description="Polar residues" evidence="1">
    <location>
        <begin position="92"/>
        <end position="101"/>
    </location>
</feature>
<dbReference type="PROSITE" id="PS50030">
    <property type="entry name" value="UBA"/>
    <property type="match status" value="1"/>
</dbReference>
<dbReference type="PANTHER" id="PTHR35294">
    <property type="entry name" value="UBIQUITIN-ASSOCIATED/TRANSLATION ELONGATION FACTOR EF1B PROTEIN"/>
    <property type="match status" value="1"/>
</dbReference>
<evidence type="ECO:0000256" key="1">
    <source>
        <dbReference type="SAM" id="MobiDB-lite"/>
    </source>
</evidence>
<feature type="region of interest" description="Disordered" evidence="1">
    <location>
        <begin position="314"/>
        <end position="340"/>
    </location>
</feature>
<name>A0A834Z0I1_TETSI</name>
<feature type="compositionally biased region" description="Basic and acidic residues" evidence="1">
    <location>
        <begin position="124"/>
        <end position="134"/>
    </location>
</feature>
<feature type="domain" description="UBA" evidence="2">
    <location>
        <begin position="161"/>
        <end position="201"/>
    </location>
</feature>
<dbReference type="InterPro" id="IPR015940">
    <property type="entry name" value="UBA"/>
</dbReference>
<evidence type="ECO:0000313" key="4">
    <source>
        <dbReference type="Proteomes" id="UP000655225"/>
    </source>
</evidence>
<dbReference type="OMA" id="TTALMMN"/>
<sequence>MSPASRSKSKDKSFAKATKEQQKASSRPSGPANTGSGTPSSAYNPLSGTFHTLETVSIASSPPLHNNGRFRSIDETNEHSGSSLGTGAEYDTVSNNDSCSGESEDQKEKTASATVRQEAIPGSDNDKRDKVRQKNERKHQRQRERRAQGLHERCSGYLMSSKLEALAHQLVAMGFSSERATMALMLNEGKLEESVAWLFDGGEEAGQNKDSNLDGRSSLKIDIAGELAQIAEMEIRYKCTRQDVERAIVACEGDLEKAGESLRAQKQEQPTALPKQEETGDPSSADGGKVAVSITQNAVRSQTNLISSVTLEQKREERDFNDTKSAATVVPSPESGNPNLQSLRKMLPKEWARPQVATLADKRWPSSVSSPSISYSLASPLHVMPPPAKTEVKNIQPGTVREPVIMMQRPQSMNAKQNPAISISSNPPGTDGWYPNSVGSVEIMKSNASSQHLSSTTSISPNNRNSQHFYHQLQNQPHPFVSSSMDSTAAGWEGSMSRTGMSSSLRAVPSSLGLFSGWGPTGTSDSSSRVDWNTGGLMPQCDYTNIDWRLESTSSSRPSGLWLGLASFVKNNGMHDSWSPSTSAGAKPKIRSVNGAVGTDSSAGLHEWTSPFAGTDLFSIPRQFSTSPSL</sequence>